<accession>A0A6B0UKT4</accession>
<sequence>MVPRLKNVLKPCLLCAPLVSVQGADFLTNWLLPRRLAVLTLQPSFAHLSILSPLYKVVATCSDCGRRDTPQNLLKVRANNPEAGWFAALVHCDFFRQERLLSTACQSVPFVLC</sequence>
<proteinExistence type="predicted"/>
<keyword evidence="1" id="KW-0732">Signal</keyword>
<evidence type="ECO:0000256" key="1">
    <source>
        <dbReference type="SAM" id="SignalP"/>
    </source>
</evidence>
<reference evidence="2" key="1">
    <citation type="submission" date="2019-12" db="EMBL/GenBank/DDBJ databases">
        <title>An insight into the sialome of adult female Ixodes ricinus ticks feeding for 6 days.</title>
        <authorList>
            <person name="Perner J."/>
            <person name="Ribeiro J.M.C."/>
        </authorList>
    </citation>
    <scope>NUCLEOTIDE SEQUENCE</scope>
    <source>
        <strain evidence="2">Semi-engorged</strain>
        <tissue evidence="2">Salivary glands</tissue>
    </source>
</reference>
<protein>
    <submittedName>
        <fullName evidence="2">Putative secreted protein</fullName>
    </submittedName>
</protein>
<organism evidence="2">
    <name type="scientific">Ixodes ricinus</name>
    <name type="common">Common tick</name>
    <name type="synonym">Acarus ricinus</name>
    <dbReference type="NCBI Taxonomy" id="34613"/>
    <lineage>
        <taxon>Eukaryota</taxon>
        <taxon>Metazoa</taxon>
        <taxon>Ecdysozoa</taxon>
        <taxon>Arthropoda</taxon>
        <taxon>Chelicerata</taxon>
        <taxon>Arachnida</taxon>
        <taxon>Acari</taxon>
        <taxon>Parasitiformes</taxon>
        <taxon>Ixodida</taxon>
        <taxon>Ixodoidea</taxon>
        <taxon>Ixodidae</taxon>
        <taxon>Ixodinae</taxon>
        <taxon>Ixodes</taxon>
    </lineage>
</organism>
<name>A0A6B0UKT4_IXORI</name>
<dbReference type="EMBL" id="GIFC01008199">
    <property type="protein sequence ID" value="MXU90282.1"/>
    <property type="molecule type" value="Transcribed_RNA"/>
</dbReference>
<evidence type="ECO:0000313" key="2">
    <source>
        <dbReference type="EMBL" id="MXU90282.1"/>
    </source>
</evidence>
<dbReference type="AlphaFoldDB" id="A0A6B0UKT4"/>
<feature type="chain" id="PRO_5025351720" evidence="1">
    <location>
        <begin position="24"/>
        <end position="113"/>
    </location>
</feature>
<feature type="signal peptide" evidence="1">
    <location>
        <begin position="1"/>
        <end position="23"/>
    </location>
</feature>